<evidence type="ECO:0000259" key="1">
    <source>
        <dbReference type="Pfam" id="PF18145"/>
    </source>
</evidence>
<dbReference type="OrthoDB" id="299832at2157"/>
<dbReference type="Gene3D" id="3.40.50.10140">
    <property type="entry name" value="Toll/interleukin-1 receptor homology (TIR) domain"/>
    <property type="match status" value="1"/>
</dbReference>
<dbReference type="SUPFAM" id="SSF52200">
    <property type="entry name" value="Toll/Interleukin receptor TIR domain"/>
    <property type="match status" value="1"/>
</dbReference>
<evidence type="ECO:0000313" key="2">
    <source>
        <dbReference type="EMBL" id="SEO74728.1"/>
    </source>
</evidence>
<evidence type="ECO:0000313" key="3">
    <source>
        <dbReference type="Proteomes" id="UP000198775"/>
    </source>
</evidence>
<reference evidence="3" key="1">
    <citation type="submission" date="2016-10" db="EMBL/GenBank/DDBJ databases">
        <authorList>
            <person name="Varghese N."/>
            <person name="Submissions S."/>
        </authorList>
    </citation>
    <scope>NUCLEOTIDE SEQUENCE [LARGE SCALE GENOMIC DNA]</scope>
    <source>
        <strain evidence="3">IBRC-M 10043</strain>
    </source>
</reference>
<gene>
    <name evidence="2" type="ORF">SAMN05216388_101821</name>
</gene>
<keyword evidence="3" id="KW-1185">Reference proteome</keyword>
<protein>
    <submittedName>
        <fullName evidence="2">TIR domain-containing protein</fullName>
    </submittedName>
</protein>
<dbReference type="EMBL" id="FOCX01000018">
    <property type="protein sequence ID" value="SEO74728.1"/>
    <property type="molecule type" value="Genomic_DNA"/>
</dbReference>
<sequence length="415" mass="46005">MTDPTGRVFLSYKHEQTDVANFLQTELERHGVPIWRDIFDLKPEPLRDEIIDQLENPETASGIALVSEGVADSDIILNDELPGFNKRWDGDDEFFVVVVPCPDISVGEAKSILNEAPILHGFSAWKMLPLEETTSDKATEIVQAVLSERIERINGYLPDGEPLECSLDTYESPAHDIDPAIAIDWSRSFEHGPPSQEVWNQRLLPALTTVTDSLIQNASGRPLRFRGRTHLPAAFAAGYCLPTTRRIQATWMQPTGPAGMTEWTLDIDQEESGLEGDLQRQPNHGTELAVLVNIAADVQPEIDQMHNDLPDFNGILRLTPEDGPGVELSPAQAAHAADVFRTKVRDAIKKLPKTSTIHLFMAGPTGLAFLFGRNSNTLRPIQTYLYSKDEGRYYPAGRLQNQSLSDGSDTASEDQ</sequence>
<proteinExistence type="predicted"/>
<organism evidence="2 3">
    <name type="scientific">Halorientalis persicus</name>
    <dbReference type="NCBI Taxonomy" id="1367881"/>
    <lineage>
        <taxon>Archaea</taxon>
        <taxon>Methanobacteriati</taxon>
        <taxon>Methanobacteriota</taxon>
        <taxon>Stenosarchaea group</taxon>
        <taxon>Halobacteria</taxon>
        <taxon>Halobacteriales</taxon>
        <taxon>Haloarculaceae</taxon>
        <taxon>Halorientalis</taxon>
    </lineage>
</organism>
<accession>A0A1H8S8X5</accession>
<feature type="domain" description="SMODS-associated and fused to various effectors" evidence="1">
    <location>
        <begin position="215"/>
        <end position="396"/>
    </location>
</feature>
<dbReference type="AlphaFoldDB" id="A0A1H8S8X5"/>
<dbReference type="NCBIfam" id="NF033611">
    <property type="entry name" value="SAVED"/>
    <property type="match status" value="1"/>
</dbReference>
<dbReference type="Proteomes" id="UP000198775">
    <property type="component" value="Unassembled WGS sequence"/>
</dbReference>
<name>A0A1H8S8X5_9EURY</name>
<dbReference type="InterPro" id="IPR040836">
    <property type="entry name" value="SAVED"/>
</dbReference>
<dbReference type="RefSeq" id="WP_139203564.1">
    <property type="nucleotide sequence ID" value="NZ_FOCX01000018.1"/>
</dbReference>
<dbReference type="Pfam" id="PF18145">
    <property type="entry name" value="SAVED"/>
    <property type="match status" value="1"/>
</dbReference>
<dbReference type="InterPro" id="IPR035897">
    <property type="entry name" value="Toll_tir_struct_dom_sf"/>
</dbReference>